<sequence length="205" mass="23702">MSVWISPYSIAHLNPNYAQAMTEYRSLIINEDKRMLYCLSSLVRKPSIIYDMVKAIVDYLFSKMPEKEQKELAEEFKDMGYKFSNAITDQVVKQATKIALIEALSQLIASKIFNDPEVKRIAKILAQGVITAFQIYGYVEKASRAARKLRRDDKVIYNMLYSQGTEMLYFIIAKKINPLIVVTRSNDHTNADDFINVLADIFYDW</sequence>
<protein>
    <submittedName>
        <fullName evidence="1">Uncharacterized protein</fullName>
    </submittedName>
</protein>
<name>A0ABR4VLC6_9GAMM</name>
<reference evidence="1 2" key="1">
    <citation type="submission" date="2014-08" db="EMBL/GenBank/DDBJ databases">
        <title>Genome sequences of NCPPB Pectobacterium isolates.</title>
        <authorList>
            <person name="Glover R.H."/>
            <person name="Sapp M."/>
            <person name="Elphinstone J."/>
        </authorList>
    </citation>
    <scope>NUCLEOTIDE SEQUENCE [LARGE SCALE GENOMIC DNA]</scope>
    <source>
        <strain evidence="1 2">NCPPB3841</strain>
    </source>
</reference>
<proteinExistence type="predicted"/>
<dbReference type="EMBL" id="JQOF01000018">
    <property type="protein sequence ID" value="KGA40155.1"/>
    <property type="molecule type" value="Genomic_DNA"/>
</dbReference>
<evidence type="ECO:0000313" key="1">
    <source>
        <dbReference type="EMBL" id="KGA40155.1"/>
    </source>
</evidence>
<organism evidence="1 2">
    <name type="scientific">Pectobacterium odoriferum</name>
    <dbReference type="NCBI Taxonomy" id="78398"/>
    <lineage>
        <taxon>Bacteria</taxon>
        <taxon>Pseudomonadati</taxon>
        <taxon>Pseudomonadota</taxon>
        <taxon>Gammaproteobacteria</taxon>
        <taxon>Enterobacterales</taxon>
        <taxon>Pectobacteriaceae</taxon>
        <taxon>Pectobacterium</taxon>
    </lineage>
</organism>
<dbReference type="Proteomes" id="UP000029447">
    <property type="component" value="Unassembled WGS sequence"/>
</dbReference>
<comment type="caution">
    <text evidence="1">The sequence shown here is derived from an EMBL/GenBank/DDBJ whole genome shotgun (WGS) entry which is preliminary data.</text>
</comment>
<accession>A0ABR4VLC6</accession>
<keyword evidence="2" id="KW-1185">Reference proteome</keyword>
<gene>
    <name evidence="1" type="ORF">KU75_18730</name>
</gene>
<evidence type="ECO:0000313" key="2">
    <source>
        <dbReference type="Proteomes" id="UP000029447"/>
    </source>
</evidence>